<keyword evidence="6" id="KW-1185">Reference proteome</keyword>
<dbReference type="SMART" id="SM00866">
    <property type="entry name" value="UTRA"/>
    <property type="match status" value="1"/>
</dbReference>
<name>A0ABS5QHM2_9PROT</name>
<dbReference type="Gene3D" id="1.10.10.10">
    <property type="entry name" value="Winged helix-like DNA-binding domain superfamily/Winged helix DNA-binding domain"/>
    <property type="match status" value="1"/>
</dbReference>
<dbReference type="EMBL" id="JAHCDA010000004">
    <property type="protein sequence ID" value="MBS7813184.1"/>
    <property type="molecule type" value="Genomic_DNA"/>
</dbReference>
<dbReference type="InterPro" id="IPR028978">
    <property type="entry name" value="Chorismate_lyase_/UTRA_dom_sf"/>
</dbReference>
<dbReference type="InterPro" id="IPR011663">
    <property type="entry name" value="UTRA"/>
</dbReference>
<dbReference type="InterPro" id="IPR000524">
    <property type="entry name" value="Tscrpt_reg_HTH_GntR"/>
</dbReference>
<evidence type="ECO:0000256" key="3">
    <source>
        <dbReference type="ARBA" id="ARBA00023163"/>
    </source>
</evidence>
<dbReference type="InterPro" id="IPR036390">
    <property type="entry name" value="WH_DNA-bd_sf"/>
</dbReference>
<protein>
    <submittedName>
        <fullName evidence="5">GntR family transcriptional regulator</fullName>
    </submittedName>
</protein>
<dbReference type="PRINTS" id="PR00035">
    <property type="entry name" value="HTHGNTR"/>
</dbReference>
<accession>A0ABS5QHM2</accession>
<dbReference type="InterPro" id="IPR050679">
    <property type="entry name" value="Bact_HTH_transcr_reg"/>
</dbReference>
<dbReference type="PANTHER" id="PTHR44846:SF17">
    <property type="entry name" value="GNTR-FAMILY TRANSCRIPTIONAL REGULATOR"/>
    <property type="match status" value="1"/>
</dbReference>
<dbReference type="PANTHER" id="PTHR44846">
    <property type="entry name" value="MANNOSYL-D-GLYCERATE TRANSPORT/METABOLISM SYSTEM REPRESSOR MNGR-RELATED"/>
    <property type="match status" value="1"/>
</dbReference>
<dbReference type="InterPro" id="IPR036388">
    <property type="entry name" value="WH-like_DNA-bd_sf"/>
</dbReference>
<sequence>MQSGTTVPTKRDAGDPRPRYRQIADELIAQIRGGMHPIGSMLPTETELCTLYSASRHTIREALRLVEEAGLVSRRQGSGTSVIAQATRGRFVQDITSMGGLLQYPEETRLTALRARETQLDSETASLLGVAEGDTWLRIEGLRRVRVTTAPICFTNVLIPTEYAAVVEEIGMDRGPIYSLIGKRFGVQLAGVEVDLTAGGVPENQAELLDCEPGDPALIIRRRYMDENQRIFEMSESYHPAPRFTYRALVKRES</sequence>
<evidence type="ECO:0000256" key="1">
    <source>
        <dbReference type="ARBA" id="ARBA00023015"/>
    </source>
</evidence>
<organism evidence="5 6">
    <name type="scientific">Roseococcus pinisoli</name>
    <dbReference type="NCBI Taxonomy" id="2835040"/>
    <lineage>
        <taxon>Bacteria</taxon>
        <taxon>Pseudomonadati</taxon>
        <taxon>Pseudomonadota</taxon>
        <taxon>Alphaproteobacteria</taxon>
        <taxon>Acetobacterales</taxon>
        <taxon>Roseomonadaceae</taxon>
        <taxon>Roseococcus</taxon>
    </lineage>
</organism>
<gene>
    <name evidence="5" type="ORF">KHU32_19720</name>
</gene>
<evidence type="ECO:0000256" key="2">
    <source>
        <dbReference type="ARBA" id="ARBA00023125"/>
    </source>
</evidence>
<dbReference type="Pfam" id="PF07702">
    <property type="entry name" value="UTRA"/>
    <property type="match status" value="1"/>
</dbReference>
<feature type="domain" description="HTH gntR-type" evidence="4">
    <location>
        <begin position="17"/>
        <end position="85"/>
    </location>
</feature>
<keyword evidence="3" id="KW-0804">Transcription</keyword>
<dbReference type="Gene3D" id="3.40.1410.10">
    <property type="entry name" value="Chorismate lyase-like"/>
    <property type="match status" value="1"/>
</dbReference>
<evidence type="ECO:0000313" key="6">
    <source>
        <dbReference type="Proteomes" id="UP000766336"/>
    </source>
</evidence>
<evidence type="ECO:0000313" key="5">
    <source>
        <dbReference type="EMBL" id="MBS7813184.1"/>
    </source>
</evidence>
<keyword evidence="1" id="KW-0805">Transcription regulation</keyword>
<dbReference type="CDD" id="cd07377">
    <property type="entry name" value="WHTH_GntR"/>
    <property type="match status" value="1"/>
</dbReference>
<keyword evidence="2" id="KW-0238">DNA-binding</keyword>
<dbReference type="SUPFAM" id="SSF46785">
    <property type="entry name" value="Winged helix' DNA-binding domain"/>
    <property type="match status" value="1"/>
</dbReference>
<dbReference type="SMART" id="SM00345">
    <property type="entry name" value="HTH_GNTR"/>
    <property type="match status" value="1"/>
</dbReference>
<dbReference type="Proteomes" id="UP000766336">
    <property type="component" value="Unassembled WGS sequence"/>
</dbReference>
<dbReference type="PROSITE" id="PS50949">
    <property type="entry name" value="HTH_GNTR"/>
    <property type="match status" value="1"/>
</dbReference>
<proteinExistence type="predicted"/>
<dbReference type="SUPFAM" id="SSF64288">
    <property type="entry name" value="Chorismate lyase-like"/>
    <property type="match status" value="1"/>
</dbReference>
<dbReference type="RefSeq" id="WP_213671880.1">
    <property type="nucleotide sequence ID" value="NZ_JAHCDA010000004.1"/>
</dbReference>
<comment type="caution">
    <text evidence="5">The sequence shown here is derived from an EMBL/GenBank/DDBJ whole genome shotgun (WGS) entry which is preliminary data.</text>
</comment>
<evidence type="ECO:0000259" key="4">
    <source>
        <dbReference type="PROSITE" id="PS50949"/>
    </source>
</evidence>
<reference evidence="5 6" key="1">
    <citation type="submission" date="2021-05" db="EMBL/GenBank/DDBJ databases">
        <title>Roseococcus sp. XZZS9, whole genome shotgun sequencing project.</title>
        <authorList>
            <person name="Zhao G."/>
            <person name="Shen L."/>
        </authorList>
    </citation>
    <scope>NUCLEOTIDE SEQUENCE [LARGE SCALE GENOMIC DNA]</scope>
    <source>
        <strain evidence="5 6">XZZS9</strain>
    </source>
</reference>
<dbReference type="Pfam" id="PF00392">
    <property type="entry name" value="GntR"/>
    <property type="match status" value="1"/>
</dbReference>